<evidence type="ECO:0000313" key="6">
    <source>
        <dbReference type="Proteomes" id="UP000054408"/>
    </source>
</evidence>
<dbReference type="GO" id="GO:1990130">
    <property type="term" value="C:GATOR1 complex"/>
    <property type="evidence" value="ECO:0007669"/>
    <property type="project" value="TreeGrafter"/>
</dbReference>
<dbReference type="InterPro" id="IPR027244">
    <property type="entry name" value="IML1"/>
</dbReference>
<dbReference type="Pfam" id="PF12257">
    <property type="entry name" value="IML1"/>
    <property type="match status" value="1"/>
</dbReference>
<dbReference type="STRING" id="461836.A0A0L0DPE2"/>
<dbReference type="GO" id="GO:0010508">
    <property type="term" value="P:positive regulation of autophagy"/>
    <property type="evidence" value="ECO:0007669"/>
    <property type="project" value="TreeGrafter"/>
</dbReference>
<accession>A0A0L0DPE2</accession>
<dbReference type="InterPro" id="IPR048255">
    <property type="entry name" value="IML1_N"/>
</dbReference>
<dbReference type="Pfam" id="PF19418">
    <property type="entry name" value="DEPDC5_CTD"/>
    <property type="match status" value="1"/>
</dbReference>
<feature type="domain" description="Vacuolar membrane-associated protein Iml1 N-terminal" evidence="3">
    <location>
        <begin position="324"/>
        <end position="613"/>
    </location>
</feature>
<sequence length="1885" mass="201541">MALIERYPYILNIVVLLPVCALLWTGLAEEHLFEGKFGTWSDNFAALLAAMWTAVLIVSFIGLYAPHACKALVLMQVVYKTIFLVLIAYPQIAAAGFASVPLAVYGVFFVMATSYTPWLISMHNGCTDADAKAKSASSSTTANQGASPTAAAGSVAKSVRPVTVTLWVHKQSEYEGADVVVNLNHLAGFGPGDMVAIASVEATDDAANTEHAAATSPSGNGADPDTASFPSSRRSSVAGVKQDGDGSPEEGAHAGATSDDDAAAGAQVLYHSIRPTAAGLTKRSNLRISVSRAVASAFGLRDRQQVRITKLSSNELDRVQVDHVEVTFKSQYIGRSDMWRFMGAMARDAPCVYTGKSLTCVGITVSVRSMIRGGASVLSGVVTHKTKFTVRSYSAQVFILVQMAAEMWEWHPTSGDLLFEKATRFLEELCTRWVAEGCQHAVSIVLFARLHTDNVADALGAPPLAPHFDVYKLLVDTETRSSWDSLIVRLKAEFCSFVASARLFLIRKHAADSPAAAAVLEAALSSPRSFISLAREGNILEAINLCLNVFDQHNVDRNMVRTGQSIIIVSPGTAVFSVDNSLALLTKHRMIDNGVGAEILCLAPPPLHAVPLFLLEEPDVLHGKLRAKAPYWLAVSFFEIDAAPGRVRPLQRLPHATAPAVGPNPVVDPSLRGHSSLGGHLASSLRTLAMTHLSTRVINARLPFSGESNISGDVLLGSSVGSSVGQWESPEAAAAASAAASSFAHHSFNLRRPRDSRVHEPDVLASFASFDAAVFGCSVPGPSRGRGHARAHSRDDRSVVGRSLTISPSRAARARTYSGTSVPIRDRTLFVAGRSPRSPGGHSPRYFSPSESDDGRSDQFSVASSPSEHSLLIPTAAGLGGAASGASSTGGGSSDAGAAAAGPARKPGSTAARVYDADNPFKPLTQQGRNASRRRWTHIAPASAQVVAQTSGCASFTPSGPNWLSLCSPALLPLTTDFYPDSSELRQRGFQQRPHSVTPDLDDVKYAAMSAMMKELVSQRLAQGFQLYVPDAAEATKSAHTALFPWLAGRGAASNSPPKIPARTTSRISSRRLTASSRRQARKLLASPEPGADGGGSATVKMSIGQTYHEITEGDNETIQVTIHGLPPDSDYLKSMRFDYEYYTWTLLSDAYVVSRVELTPHLLSEYDWNAQDNMVSGMLEPSQPQVTPLAWWRVRLALVPDLDSARDPETAAGAFSKFVSNIVRTARSEQQTALAVRVAPSVSGAAVGVYRGRSRGRHRSGSTATAPRSGEDITTGFRISLLYPYLKFTCGVGEFGAALGEYVAMRDACGEVLHAVAHRVSHVAATTRVESVPDTISAYYWGLLSHVAACLANAAGDIAISGASVITTLKTNMCLDARLDAAALAAVFVDRGWLEPLRGAVHAAAASGTVATAAVTDAASSSYSWAVAGPAKPLAELAQLRVLPEPSTVALPNGDIDVPELLANYFPSAADEADMAASPAFRLVDLDALDSTGRPEWLKIEYEGAYWPSKVWHMELQWLVASGVSIREFLTSCTRRARQCGFSLVQVPVGSRGRERTPIWRARTHIGLDPTLVADQPHLLPLVKATVLARFEFLLDNVQREPETGTMSRTYLHVSGVAVLYEADDGFWWSGNPMQPDQALWELFRAFTAFCADANRILQLLYPADERYTLAAAHGGHELHTELVAWLRARAEASLRQGALFAVQARRLGVTETLLNSFRSGGRSRKVEGALLAMYGGGEAVRELVLDEFDARDLPGGQEPSVAKLSDELCNWLREQLVRVPDRNELAKRLGVSPVLLQRFATGRRVKLVENMLLLHFGRAVQIDEEAEAAAAAAASAAAAAADVAAALAAGKIEAAGDASRLVLYYTLSGIDWDMQAQLLSGSS</sequence>
<organism evidence="5 6">
    <name type="scientific">Thecamonas trahens ATCC 50062</name>
    <dbReference type="NCBI Taxonomy" id="461836"/>
    <lineage>
        <taxon>Eukaryota</taxon>
        <taxon>Apusozoa</taxon>
        <taxon>Apusomonadida</taxon>
        <taxon>Apusomonadidae</taxon>
        <taxon>Thecamonas</taxon>
    </lineage>
</organism>
<dbReference type="GeneID" id="25570210"/>
<dbReference type="Proteomes" id="UP000054408">
    <property type="component" value="Unassembled WGS sequence"/>
</dbReference>
<dbReference type="RefSeq" id="XP_013754289.1">
    <property type="nucleotide sequence ID" value="XM_013898835.1"/>
</dbReference>
<evidence type="ECO:0000259" key="3">
    <source>
        <dbReference type="Pfam" id="PF12257"/>
    </source>
</evidence>
<dbReference type="GO" id="GO:0005096">
    <property type="term" value="F:GTPase activator activity"/>
    <property type="evidence" value="ECO:0007669"/>
    <property type="project" value="InterPro"/>
</dbReference>
<feature type="compositionally biased region" description="Low complexity" evidence="1">
    <location>
        <begin position="895"/>
        <end position="904"/>
    </location>
</feature>
<gene>
    <name evidence="5" type="ORF">AMSG_12296</name>
</gene>
<dbReference type="InterPro" id="IPR045838">
    <property type="entry name" value="DEPDC5_CTD"/>
</dbReference>
<dbReference type="eggNOG" id="KOG3572">
    <property type="taxonomic scope" value="Eukaryota"/>
</dbReference>
<feature type="region of interest" description="Disordered" evidence="1">
    <location>
        <begin position="879"/>
        <end position="915"/>
    </location>
</feature>
<name>A0A0L0DPE2_THETB</name>
<feature type="region of interest" description="Disordered" evidence="1">
    <location>
        <begin position="207"/>
        <end position="260"/>
    </location>
</feature>
<feature type="transmembrane region" description="Helical" evidence="2">
    <location>
        <begin position="77"/>
        <end position="110"/>
    </location>
</feature>
<feature type="transmembrane region" description="Helical" evidence="2">
    <location>
        <begin position="7"/>
        <end position="24"/>
    </location>
</feature>
<keyword evidence="2" id="KW-0812">Transmembrane</keyword>
<feature type="compositionally biased region" description="Low complexity" evidence="1">
    <location>
        <begin position="1062"/>
        <end position="1075"/>
    </location>
</feature>
<evidence type="ECO:0000313" key="5">
    <source>
        <dbReference type="EMBL" id="KNC53896.1"/>
    </source>
</evidence>
<feature type="compositionally biased region" description="Polar residues" evidence="1">
    <location>
        <begin position="858"/>
        <end position="867"/>
    </location>
</feature>
<dbReference type="GO" id="GO:1904262">
    <property type="term" value="P:negative regulation of TORC1 signaling"/>
    <property type="evidence" value="ECO:0007669"/>
    <property type="project" value="TreeGrafter"/>
</dbReference>
<feature type="transmembrane region" description="Helical" evidence="2">
    <location>
        <begin position="44"/>
        <end position="65"/>
    </location>
</feature>
<evidence type="ECO:0000256" key="1">
    <source>
        <dbReference type="SAM" id="MobiDB-lite"/>
    </source>
</evidence>
<keyword evidence="6" id="KW-1185">Reference proteome</keyword>
<dbReference type="PANTHER" id="PTHR13179">
    <property type="entry name" value="DEP DOMAIN CONTAINING PROTEIN 5"/>
    <property type="match status" value="1"/>
</dbReference>
<dbReference type="OrthoDB" id="39497at2759"/>
<proteinExistence type="predicted"/>
<evidence type="ECO:0000256" key="2">
    <source>
        <dbReference type="SAM" id="Phobius"/>
    </source>
</evidence>
<feature type="region of interest" description="Disordered" evidence="1">
    <location>
        <begin position="1052"/>
        <end position="1075"/>
    </location>
</feature>
<protein>
    <recommendedName>
        <fullName evidence="7">DEP domain-containing protein</fullName>
    </recommendedName>
</protein>
<evidence type="ECO:0008006" key="7">
    <source>
        <dbReference type="Google" id="ProtNLM"/>
    </source>
</evidence>
<reference evidence="5 6" key="1">
    <citation type="submission" date="2010-05" db="EMBL/GenBank/DDBJ databases">
        <title>The Genome Sequence of Thecamonas trahens ATCC 50062.</title>
        <authorList>
            <consortium name="The Broad Institute Genome Sequencing Platform"/>
            <person name="Russ C."/>
            <person name="Cuomo C."/>
            <person name="Shea T."/>
            <person name="Young S.K."/>
            <person name="Zeng Q."/>
            <person name="Koehrsen M."/>
            <person name="Haas B."/>
            <person name="Borodovsky M."/>
            <person name="Guigo R."/>
            <person name="Alvarado L."/>
            <person name="Berlin A."/>
            <person name="Bochicchio J."/>
            <person name="Borenstein D."/>
            <person name="Chapman S."/>
            <person name="Chen Z."/>
            <person name="Freedman E."/>
            <person name="Gellesch M."/>
            <person name="Goldberg J."/>
            <person name="Griggs A."/>
            <person name="Gujja S."/>
            <person name="Heilman E."/>
            <person name="Heiman D."/>
            <person name="Hepburn T."/>
            <person name="Howarth C."/>
            <person name="Jen D."/>
            <person name="Larson L."/>
            <person name="Mehta T."/>
            <person name="Park D."/>
            <person name="Pearson M."/>
            <person name="Roberts A."/>
            <person name="Saif S."/>
            <person name="Shenoy N."/>
            <person name="Sisk P."/>
            <person name="Stolte C."/>
            <person name="Sykes S."/>
            <person name="Thomson T."/>
            <person name="Walk T."/>
            <person name="White J."/>
            <person name="Yandava C."/>
            <person name="Burger G."/>
            <person name="Gray M.W."/>
            <person name="Holland P.W.H."/>
            <person name="King N."/>
            <person name="Lang F.B.F."/>
            <person name="Roger A.J."/>
            <person name="Ruiz-Trillo I."/>
            <person name="Lander E."/>
            <person name="Nusbaum C."/>
        </authorList>
    </citation>
    <scope>NUCLEOTIDE SEQUENCE [LARGE SCALE GENOMIC DNA]</scope>
    <source>
        <strain evidence="5 6">ATCC 50062</strain>
    </source>
</reference>
<evidence type="ECO:0000259" key="4">
    <source>
        <dbReference type="Pfam" id="PF19418"/>
    </source>
</evidence>
<feature type="domain" description="DEPDC5 C-terminal" evidence="4">
    <location>
        <begin position="1485"/>
        <end position="1549"/>
    </location>
</feature>
<dbReference type="PANTHER" id="PTHR13179:SF8">
    <property type="entry name" value="GATOR COMPLEX PROTEIN DEPDC5"/>
    <property type="match status" value="1"/>
</dbReference>
<dbReference type="EMBL" id="GL349483">
    <property type="protein sequence ID" value="KNC53896.1"/>
    <property type="molecule type" value="Genomic_DNA"/>
</dbReference>
<feature type="region of interest" description="Disordered" evidence="1">
    <location>
        <begin position="782"/>
        <end position="867"/>
    </location>
</feature>
<keyword evidence="2" id="KW-0472">Membrane</keyword>
<keyword evidence="2" id="KW-1133">Transmembrane helix</keyword>
<feature type="compositionally biased region" description="Gly residues" evidence="1">
    <location>
        <begin position="879"/>
        <end position="894"/>
    </location>
</feature>